<accession>A0A670K814</accession>
<feature type="compositionally biased region" description="Low complexity" evidence="2">
    <location>
        <begin position="642"/>
        <end position="652"/>
    </location>
</feature>
<feature type="compositionally biased region" description="Polar residues" evidence="2">
    <location>
        <begin position="721"/>
        <end position="737"/>
    </location>
</feature>
<feature type="compositionally biased region" description="Polar residues" evidence="2">
    <location>
        <begin position="424"/>
        <end position="447"/>
    </location>
</feature>
<feature type="compositionally biased region" description="Polar residues" evidence="2">
    <location>
        <begin position="36"/>
        <end position="54"/>
    </location>
</feature>
<name>A0A670K814_PODMU</name>
<dbReference type="GO" id="GO:0005886">
    <property type="term" value="C:plasma membrane"/>
    <property type="evidence" value="ECO:0007669"/>
    <property type="project" value="TreeGrafter"/>
</dbReference>
<dbReference type="OrthoDB" id="10049175at2759"/>
<protein>
    <submittedName>
        <fullName evidence="4">GPRIN family member 3</fullName>
    </submittedName>
</protein>
<organism evidence="4 5">
    <name type="scientific">Podarcis muralis</name>
    <name type="common">Wall lizard</name>
    <name type="synonym">Lacerta muralis</name>
    <dbReference type="NCBI Taxonomy" id="64176"/>
    <lineage>
        <taxon>Eukaryota</taxon>
        <taxon>Metazoa</taxon>
        <taxon>Chordata</taxon>
        <taxon>Craniata</taxon>
        <taxon>Vertebrata</taxon>
        <taxon>Euteleostomi</taxon>
        <taxon>Lepidosauria</taxon>
        <taxon>Squamata</taxon>
        <taxon>Bifurcata</taxon>
        <taxon>Unidentata</taxon>
        <taxon>Episquamata</taxon>
        <taxon>Laterata</taxon>
        <taxon>Lacertibaenia</taxon>
        <taxon>Lacertidae</taxon>
        <taxon>Podarcis</taxon>
    </lineage>
</organism>
<dbReference type="OMA" id="EQLHIIY"/>
<feature type="compositionally biased region" description="Basic and acidic residues" evidence="2">
    <location>
        <begin position="261"/>
        <end position="277"/>
    </location>
</feature>
<dbReference type="InterPro" id="IPR026646">
    <property type="entry name" value="GPRIN2-like/GPRIN3"/>
</dbReference>
<dbReference type="KEGG" id="pmua:114604064"/>
<feature type="compositionally biased region" description="Basic and acidic residues" evidence="2">
    <location>
        <begin position="286"/>
        <end position="301"/>
    </location>
</feature>
<dbReference type="GO" id="GO:0031175">
    <property type="term" value="P:neuron projection development"/>
    <property type="evidence" value="ECO:0007669"/>
    <property type="project" value="TreeGrafter"/>
</dbReference>
<evidence type="ECO:0000256" key="1">
    <source>
        <dbReference type="ARBA" id="ARBA00002358"/>
    </source>
</evidence>
<evidence type="ECO:0000256" key="2">
    <source>
        <dbReference type="SAM" id="MobiDB-lite"/>
    </source>
</evidence>
<dbReference type="PANTHER" id="PTHR15718">
    <property type="entry name" value="G PROTEIN-REGULATED INDUCER OF NEURITE OUTGROWTH C-TERMINAL DOMAIN-CONTAINING PROTEIN"/>
    <property type="match status" value="1"/>
</dbReference>
<feature type="region of interest" description="Disordered" evidence="2">
    <location>
        <begin position="1"/>
        <end position="55"/>
    </location>
</feature>
<dbReference type="PANTHER" id="PTHR15718:SF6">
    <property type="entry name" value="G PROTEIN-REGULATED INDUCER OF NEURITE OUTGROWTH 3"/>
    <property type="match status" value="1"/>
</dbReference>
<dbReference type="AlphaFoldDB" id="A0A670K814"/>
<dbReference type="GeneID" id="114604064"/>
<feature type="compositionally biased region" description="Polar residues" evidence="2">
    <location>
        <begin position="176"/>
        <end position="186"/>
    </location>
</feature>
<feature type="region of interest" description="Disordered" evidence="2">
    <location>
        <begin position="614"/>
        <end position="676"/>
    </location>
</feature>
<reference evidence="4" key="3">
    <citation type="submission" date="2025-09" db="UniProtKB">
        <authorList>
            <consortium name="Ensembl"/>
        </authorList>
    </citation>
    <scope>IDENTIFICATION</scope>
</reference>
<feature type="region of interest" description="Disordered" evidence="2">
    <location>
        <begin position="76"/>
        <end position="319"/>
    </location>
</feature>
<comment type="function">
    <text evidence="1">May be involved in neurite outgrowth.</text>
</comment>
<dbReference type="RefSeq" id="XP_028599655.1">
    <property type="nucleotide sequence ID" value="XM_028743822.1"/>
</dbReference>
<sequence length="771" mass="80476">MGTVPDPLRSAKRPLVTASEEENDLKRLQSSKHQYKQASIESNSNGFPFTSKVQPTGDRLLEGNCGVEADAATGERHCGYDTGKPRMSSSPSKEGCLAVLEPGNNSERESCSDAGTQGQVPAKEHAAVKAAATQEANEIVPSGAGGQLCSAADKASSLPGGGGGRVTEIRAHGRSSPPSDAQQAAPTTKEIVGERIGPEVTQVPDSAKELEPVSDLALKAHGCLDAEPKGSKETVSDSGSRTAPEMVPRPSPGSTPQPSCGDKDAEKVGPEPSEFKDTGTMMVQPESREVAGGEVASKTHQDAGVQAVASMESRSASTSPSIFAAFLRENMPPQATQKQEQLHIIYTGAGGEEQSEIVDDFAALVQTAVPAATVTEAHIQAAAAVDEGLAVQAVKLQEGTAGTHDTAHSTLSGDATYPCPGGLQETSSKVTEAQTANAASHRSDASQQLPDASVMLKTAPIDQITVNGSASPHPARSETKLPPPSALPGINSKPQHLGPSSVAESQQTPPASCSRSEQDKALRTAGGTPNIGCREQLRTETVRSLETVPASLLVDVKPKGGGKSVPLSPKEQGTINTPAVATASLTVCAPATAKIEQDKLPEKEAGGFGIQNLEAESGLSRNSGPGLGTKSNRTKKGEKGNLSASPALPLPKLGEKKKEGKPAAEGKGHLKQSKRVRDVVWDEQGMTWEVYGASLDPESLGVAIQNHLQRQIREHEKLIKAQNSQTRKSVSSDTSSNRKLKGRQHSVFQSMMQNIRRPNCCVRPAASSVLD</sequence>
<gene>
    <name evidence="4" type="primary">GPRIN3</name>
</gene>
<evidence type="ECO:0000313" key="5">
    <source>
        <dbReference type="Proteomes" id="UP000472272"/>
    </source>
</evidence>
<reference evidence="4 5" key="1">
    <citation type="journal article" date="2019" name="Proc. Natl. Acad. Sci. U.S.A.">
        <title>Regulatory changes in pterin and carotenoid genes underlie balanced color polymorphisms in the wall lizard.</title>
        <authorList>
            <person name="Andrade P."/>
            <person name="Pinho C."/>
            <person name="Perez I de Lanuza G."/>
            <person name="Afonso S."/>
            <person name="Brejcha J."/>
            <person name="Rubin C.J."/>
            <person name="Wallerman O."/>
            <person name="Pereira P."/>
            <person name="Sabatino S.J."/>
            <person name="Bellati A."/>
            <person name="Pellitteri-Rosa D."/>
            <person name="Bosakova Z."/>
            <person name="Bunikis I."/>
            <person name="Carretero M.A."/>
            <person name="Feiner N."/>
            <person name="Marsik P."/>
            <person name="Pauperio F."/>
            <person name="Salvi D."/>
            <person name="Soler L."/>
            <person name="While G.M."/>
            <person name="Uller T."/>
            <person name="Font E."/>
            <person name="Andersson L."/>
            <person name="Carneiro M."/>
        </authorList>
    </citation>
    <scope>NUCLEOTIDE SEQUENCE</scope>
</reference>
<proteinExistence type="predicted"/>
<dbReference type="Pfam" id="PF15235">
    <property type="entry name" value="GRIN_C"/>
    <property type="match status" value="1"/>
</dbReference>
<feature type="region of interest" description="Disordered" evidence="2">
    <location>
        <begin position="402"/>
        <end position="447"/>
    </location>
</feature>
<dbReference type="Proteomes" id="UP000472272">
    <property type="component" value="Chromosome 9"/>
</dbReference>
<dbReference type="GeneTree" id="ENSGT00570000079168"/>
<feature type="compositionally biased region" description="Basic and acidic residues" evidence="2">
    <location>
        <begin position="653"/>
        <end position="668"/>
    </location>
</feature>
<feature type="region of interest" description="Disordered" evidence="2">
    <location>
        <begin position="555"/>
        <end position="574"/>
    </location>
</feature>
<reference evidence="4" key="2">
    <citation type="submission" date="2025-08" db="UniProtKB">
        <authorList>
            <consortium name="Ensembl"/>
        </authorList>
    </citation>
    <scope>IDENTIFICATION</scope>
</reference>
<feature type="region of interest" description="Disordered" evidence="2">
    <location>
        <begin position="465"/>
        <end position="536"/>
    </location>
</feature>
<evidence type="ECO:0000259" key="3">
    <source>
        <dbReference type="Pfam" id="PF15235"/>
    </source>
</evidence>
<feature type="compositionally biased region" description="Basic and acidic residues" evidence="2">
    <location>
        <begin position="222"/>
        <end position="235"/>
    </location>
</feature>
<evidence type="ECO:0000313" key="4">
    <source>
        <dbReference type="Ensembl" id="ENSPMRP00000030927.1"/>
    </source>
</evidence>
<dbReference type="Ensembl" id="ENSPMRT00000032805.1">
    <property type="protein sequence ID" value="ENSPMRP00000030927.1"/>
    <property type="gene ID" value="ENSPMRG00000020035.1"/>
</dbReference>
<feature type="compositionally biased region" description="Polar residues" evidence="2">
    <location>
        <begin position="502"/>
        <end position="515"/>
    </location>
</feature>
<feature type="domain" description="G protein-regulated inducer of neurite outgrowth C-terminal" evidence="3">
    <location>
        <begin position="656"/>
        <end position="765"/>
    </location>
</feature>
<dbReference type="CTD" id="285513"/>
<feature type="region of interest" description="Disordered" evidence="2">
    <location>
        <begin position="719"/>
        <end position="744"/>
    </location>
</feature>
<dbReference type="InterPro" id="IPR032745">
    <property type="entry name" value="GRIN_C"/>
</dbReference>
<keyword evidence="5" id="KW-1185">Reference proteome</keyword>